<dbReference type="EMBL" id="JAUKUC010000001">
    <property type="protein sequence ID" value="MDO1514346.1"/>
    <property type="molecule type" value="Genomic_DNA"/>
</dbReference>
<name>A0ABT8RTT7_9FLAO</name>
<dbReference type="GO" id="GO:0004519">
    <property type="term" value="F:endonuclease activity"/>
    <property type="evidence" value="ECO:0007669"/>
    <property type="project" value="UniProtKB-KW"/>
</dbReference>
<comment type="caution">
    <text evidence="1">The sequence shown here is derived from an EMBL/GenBank/DDBJ whole genome shotgun (WGS) entry which is preliminary data.</text>
</comment>
<sequence>MRQIKINNILRDEVKLFNDNLFTVSRSKGFIHPKTKLIALVKRIKPVKYKKYKLYVEKIINEYDDILNADPSKMQKIIKEFNAILPYPNVKRKITSKRVSFQEEVVKAMRYEDLRKFEFPLYLQNSNLKTCVYCNAQSTLTIEPVYYNNKTKKDRRGVNSKLQLDHFYPKSKYPFLSTSFFNLYPTCANCNIAKGEKIALFELYTTSDDLDVFNFWIDDKSILDYWLSLNANHLKVHLQSLDGDIKLLHNHNELFQIQKVYDAQIDVGEELIWKVKANPQSYRKSLNKTFSKIFPDTSVIDRMIIGNYSKPEETFKRPMSKYTQDIARQLKLI</sequence>
<keyword evidence="1" id="KW-0540">Nuclease</keyword>
<keyword evidence="1" id="KW-0255">Endonuclease</keyword>
<organism evidence="1 2">
    <name type="scientific">Maribacter confluentis</name>
    <dbReference type="NCBI Taxonomy" id="1656093"/>
    <lineage>
        <taxon>Bacteria</taxon>
        <taxon>Pseudomonadati</taxon>
        <taxon>Bacteroidota</taxon>
        <taxon>Flavobacteriia</taxon>
        <taxon>Flavobacteriales</taxon>
        <taxon>Flavobacteriaceae</taxon>
        <taxon>Maribacter</taxon>
    </lineage>
</organism>
<evidence type="ECO:0000313" key="2">
    <source>
        <dbReference type="Proteomes" id="UP001168579"/>
    </source>
</evidence>
<keyword evidence="2" id="KW-1185">Reference proteome</keyword>
<dbReference type="Gene3D" id="1.10.30.50">
    <property type="match status" value="1"/>
</dbReference>
<keyword evidence="1" id="KW-0378">Hydrolase</keyword>
<dbReference type="RefSeq" id="WP_304437052.1">
    <property type="nucleotide sequence ID" value="NZ_JAUKUC010000001.1"/>
</dbReference>
<accession>A0ABT8RTT7</accession>
<reference evidence="1" key="1">
    <citation type="journal article" date="2014" name="Int. J. Syst. Evol. Microbiol.">
        <title>Complete genome of a new Firmicutes species belonging to the dominant human colonic microbiota ('Ruminococcus bicirculans') reveals two chromosomes and a selective capacity to utilize plant glucans.</title>
        <authorList>
            <consortium name="NISC Comparative Sequencing Program"/>
            <person name="Wegmann U."/>
            <person name="Louis P."/>
            <person name="Goesmann A."/>
            <person name="Henrissat B."/>
            <person name="Duncan S.H."/>
            <person name="Flint H.J."/>
        </authorList>
    </citation>
    <scope>NUCLEOTIDE SEQUENCE</scope>
    <source>
        <strain evidence="1">CECT 8869</strain>
    </source>
</reference>
<proteinExistence type="predicted"/>
<dbReference type="Proteomes" id="UP001168579">
    <property type="component" value="Unassembled WGS sequence"/>
</dbReference>
<evidence type="ECO:0000313" key="1">
    <source>
        <dbReference type="EMBL" id="MDO1514346.1"/>
    </source>
</evidence>
<gene>
    <name evidence="1" type="ORF">Q2T41_16955</name>
</gene>
<protein>
    <submittedName>
        <fullName evidence="1">HNH endonuclease domain-containing protein</fullName>
    </submittedName>
</protein>
<reference evidence="1" key="2">
    <citation type="submission" date="2023-06" db="EMBL/GenBank/DDBJ databases">
        <authorList>
            <person name="Lucena T."/>
            <person name="Sun Q."/>
        </authorList>
    </citation>
    <scope>NUCLEOTIDE SEQUENCE</scope>
    <source>
        <strain evidence="1">CECT 8869</strain>
    </source>
</reference>